<reference evidence="3" key="1">
    <citation type="submission" date="2011-05" db="EMBL/GenBank/DDBJ databases">
        <authorList>
            <person name="Richards S.R."/>
            <person name="Qu J."/>
            <person name="Jiang H."/>
            <person name="Jhangiani S.N."/>
            <person name="Agravi P."/>
            <person name="Goodspeed R."/>
            <person name="Gross S."/>
            <person name="Mandapat C."/>
            <person name="Jackson L."/>
            <person name="Mathew T."/>
            <person name="Pu L."/>
            <person name="Thornton R."/>
            <person name="Saada N."/>
            <person name="Wilczek-Boney K.B."/>
            <person name="Lee S."/>
            <person name="Kovar C."/>
            <person name="Wu Y."/>
            <person name="Scherer S.E."/>
            <person name="Worley K.C."/>
            <person name="Muzny D.M."/>
            <person name="Gibbs R."/>
        </authorList>
    </citation>
    <scope>NUCLEOTIDE SEQUENCE</scope>
    <source>
        <strain evidence="3">Brora</strain>
    </source>
</reference>
<evidence type="ECO:0000313" key="2">
    <source>
        <dbReference type="EnsemblMetazoa" id="SMAR006781-PA"/>
    </source>
</evidence>
<dbReference type="AlphaFoldDB" id="T1IZU5"/>
<keyword evidence="1" id="KW-0812">Transmembrane</keyword>
<accession>T1IZU5</accession>
<keyword evidence="1" id="KW-1133">Transmembrane helix</keyword>
<proteinExistence type="predicted"/>
<evidence type="ECO:0000313" key="3">
    <source>
        <dbReference type="Proteomes" id="UP000014500"/>
    </source>
</evidence>
<dbReference type="HOGENOM" id="CLU_1706473_0_0_1"/>
<feature type="transmembrane region" description="Helical" evidence="1">
    <location>
        <begin position="20"/>
        <end position="40"/>
    </location>
</feature>
<evidence type="ECO:0000256" key="1">
    <source>
        <dbReference type="SAM" id="Phobius"/>
    </source>
</evidence>
<feature type="transmembrane region" description="Helical" evidence="1">
    <location>
        <begin position="61"/>
        <end position="85"/>
    </location>
</feature>
<keyword evidence="1" id="KW-0472">Membrane</keyword>
<organism evidence="2 3">
    <name type="scientific">Strigamia maritima</name>
    <name type="common">European centipede</name>
    <name type="synonym">Geophilus maritimus</name>
    <dbReference type="NCBI Taxonomy" id="126957"/>
    <lineage>
        <taxon>Eukaryota</taxon>
        <taxon>Metazoa</taxon>
        <taxon>Ecdysozoa</taxon>
        <taxon>Arthropoda</taxon>
        <taxon>Myriapoda</taxon>
        <taxon>Chilopoda</taxon>
        <taxon>Pleurostigmophora</taxon>
        <taxon>Geophilomorpha</taxon>
        <taxon>Linotaeniidae</taxon>
        <taxon>Strigamia</taxon>
    </lineage>
</organism>
<keyword evidence="3" id="KW-1185">Reference proteome</keyword>
<dbReference type="Proteomes" id="UP000014500">
    <property type="component" value="Unassembled WGS sequence"/>
</dbReference>
<protein>
    <submittedName>
        <fullName evidence="2">Uncharacterized protein</fullName>
    </submittedName>
</protein>
<dbReference type="EnsemblMetazoa" id="SMAR006781-RA">
    <property type="protein sequence ID" value="SMAR006781-PA"/>
    <property type="gene ID" value="SMAR006781"/>
</dbReference>
<reference evidence="2" key="2">
    <citation type="submission" date="2015-02" db="UniProtKB">
        <authorList>
            <consortium name="EnsemblMetazoa"/>
        </authorList>
    </citation>
    <scope>IDENTIFICATION</scope>
</reference>
<sequence length="154" mass="17468">MLRCGTSIFDLGGAYRQVTLSYAHSLVFIVTLCLVIEFIIIVNLSQDEVHRFSVWYVQRHFLCYISWVRTISTICVLMMLTVGMVTAEECQDDILARVKFLANFTKCAIKKPTEICKVLQNQKPSCVTDAAWSSFQKCSDIIASVKNLIARVEC</sequence>
<dbReference type="EMBL" id="JH431724">
    <property type="status" value="NOT_ANNOTATED_CDS"/>
    <property type="molecule type" value="Genomic_DNA"/>
</dbReference>
<name>T1IZU5_STRMM</name>